<protein>
    <submittedName>
        <fullName evidence="1">Uncharacterized protein</fullName>
    </submittedName>
</protein>
<reference evidence="1 2" key="1">
    <citation type="journal article" date="2015" name="Proc. Natl. Acad. Sci. U.S.A.">
        <title>The resurrection genome of Boea hygrometrica: A blueprint for survival of dehydration.</title>
        <authorList>
            <person name="Xiao L."/>
            <person name="Yang G."/>
            <person name="Zhang L."/>
            <person name="Yang X."/>
            <person name="Zhao S."/>
            <person name="Ji Z."/>
            <person name="Zhou Q."/>
            <person name="Hu M."/>
            <person name="Wang Y."/>
            <person name="Chen M."/>
            <person name="Xu Y."/>
            <person name="Jin H."/>
            <person name="Xiao X."/>
            <person name="Hu G."/>
            <person name="Bao F."/>
            <person name="Hu Y."/>
            <person name="Wan P."/>
            <person name="Li L."/>
            <person name="Deng X."/>
            <person name="Kuang T."/>
            <person name="Xiang C."/>
            <person name="Zhu J.K."/>
            <person name="Oliver M.J."/>
            <person name="He Y."/>
        </authorList>
    </citation>
    <scope>NUCLEOTIDE SEQUENCE [LARGE SCALE GENOMIC DNA]</scope>
    <source>
        <strain evidence="2">cv. XS01</strain>
    </source>
</reference>
<dbReference type="AlphaFoldDB" id="A0A2Z7B8F1"/>
<dbReference type="Proteomes" id="UP000250235">
    <property type="component" value="Unassembled WGS sequence"/>
</dbReference>
<evidence type="ECO:0000313" key="1">
    <source>
        <dbReference type="EMBL" id="KZV27995.1"/>
    </source>
</evidence>
<name>A0A2Z7B8F1_9LAMI</name>
<proteinExistence type="predicted"/>
<keyword evidence="2" id="KW-1185">Reference proteome</keyword>
<sequence>MAGVTMGAASRDCRASLRASPAHWLHEDVVHRRVAMRHGCCAIEASWPAAGSAAPRMVAHVRREMLMSLALAGRPFATPLRRWLLVAGRPMCADGGARWGTIAPRLSRAKFMVAAAAGRPPLRRVSGDVVTAGLISSRVWFGPVPGSP</sequence>
<organism evidence="1 2">
    <name type="scientific">Dorcoceras hygrometricum</name>
    <dbReference type="NCBI Taxonomy" id="472368"/>
    <lineage>
        <taxon>Eukaryota</taxon>
        <taxon>Viridiplantae</taxon>
        <taxon>Streptophyta</taxon>
        <taxon>Embryophyta</taxon>
        <taxon>Tracheophyta</taxon>
        <taxon>Spermatophyta</taxon>
        <taxon>Magnoliopsida</taxon>
        <taxon>eudicotyledons</taxon>
        <taxon>Gunneridae</taxon>
        <taxon>Pentapetalae</taxon>
        <taxon>asterids</taxon>
        <taxon>lamiids</taxon>
        <taxon>Lamiales</taxon>
        <taxon>Gesneriaceae</taxon>
        <taxon>Didymocarpoideae</taxon>
        <taxon>Trichosporeae</taxon>
        <taxon>Loxocarpinae</taxon>
        <taxon>Dorcoceras</taxon>
    </lineage>
</organism>
<dbReference type="EMBL" id="KV010209">
    <property type="protein sequence ID" value="KZV27995.1"/>
    <property type="molecule type" value="Genomic_DNA"/>
</dbReference>
<gene>
    <name evidence="1" type="ORF">F511_27321</name>
</gene>
<accession>A0A2Z7B8F1</accession>
<evidence type="ECO:0000313" key="2">
    <source>
        <dbReference type="Proteomes" id="UP000250235"/>
    </source>
</evidence>